<evidence type="ECO:0000313" key="7">
    <source>
        <dbReference type="Proteomes" id="UP001564760"/>
    </source>
</evidence>
<sequence length="289" mass="31174">MELGVHFIDFLPGDPAALGPTLADAATAAEYGGATLFTLADHLFQMENVGRADDPFLEGYTSLGFLAGRTSTIELGLLVTGVTYRYPGLLAKAVTTLDVLSGGRSLLGLGAAWYDREHIALGIPYPPLSARFEMLEETLQICAQMWSDDNGPYDGKHYRLAETICVPQPVRRPPVLIGGDGERKTLRLVAQYADVWNSTTSDPGELQHKVDVLHRHCDAVGRDPAEIRKAVGVPADPFAAPDEYLRTVERYAALGIGMINAGPLPGNPDPVGFIRRLGDELIPRLGEIG</sequence>
<evidence type="ECO:0000259" key="5">
    <source>
        <dbReference type="Pfam" id="PF00296"/>
    </source>
</evidence>
<protein>
    <submittedName>
        <fullName evidence="6">LLM class F420-dependent oxidoreductase</fullName>
        <ecNumber evidence="6">1.-.-.-</ecNumber>
    </submittedName>
</protein>
<organism evidence="6 7">
    <name type="scientific">Mycobacterium servetii</name>
    <dbReference type="NCBI Taxonomy" id="3237418"/>
    <lineage>
        <taxon>Bacteria</taxon>
        <taxon>Bacillati</taxon>
        <taxon>Actinomycetota</taxon>
        <taxon>Actinomycetes</taxon>
        <taxon>Mycobacteriales</taxon>
        <taxon>Mycobacteriaceae</taxon>
        <taxon>Mycobacterium</taxon>
    </lineage>
</organism>
<evidence type="ECO:0000256" key="1">
    <source>
        <dbReference type="ARBA" id="ARBA00022630"/>
    </source>
</evidence>
<accession>A0ABV4CA07</accession>
<comment type="caution">
    <text evidence="6">The sequence shown here is derived from an EMBL/GenBank/DDBJ whole genome shotgun (WGS) entry which is preliminary data.</text>
</comment>
<dbReference type="EC" id="1.-.-.-" evidence="6"/>
<dbReference type="SUPFAM" id="SSF51679">
    <property type="entry name" value="Bacterial luciferase-like"/>
    <property type="match status" value="1"/>
</dbReference>
<dbReference type="Pfam" id="PF00296">
    <property type="entry name" value="Bac_luciferase"/>
    <property type="match status" value="1"/>
</dbReference>
<evidence type="ECO:0000256" key="2">
    <source>
        <dbReference type="ARBA" id="ARBA00022643"/>
    </source>
</evidence>
<evidence type="ECO:0000313" key="6">
    <source>
        <dbReference type="EMBL" id="MEY8018266.1"/>
    </source>
</evidence>
<dbReference type="EMBL" id="JBGEDP010000001">
    <property type="protein sequence ID" value="MEY8018266.1"/>
    <property type="molecule type" value="Genomic_DNA"/>
</dbReference>
<dbReference type="GO" id="GO:0016491">
    <property type="term" value="F:oxidoreductase activity"/>
    <property type="evidence" value="ECO:0007669"/>
    <property type="project" value="UniProtKB-KW"/>
</dbReference>
<dbReference type="PANTHER" id="PTHR42847">
    <property type="entry name" value="ALKANESULFONATE MONOOXYGENASE"/>
    <property type="match status" value="1"/>
</dbReference>
<keyword evidence="2" id="KW-0288">FMN</keyword>
<dbReference type="NCBIfam" id="TIGR03560">
    <property type="entry name" value="F420_Rv1855c"/>
    <property type="match status" value="1"/>
</dbReference>
<dbReference type="InterPro" id="IPR011251">
    <property type="entry name" value="Luciferase-like_dom"/>
</dbReference>
<feature type="domain" description="Luciferase-like" evidence="5">
    <location>
        <begin position="22"/>
        <end position="244"/>
    </location>
</feature>
<dbReference type="InterPro" id="IPR036661">
    <property type="entry name" value="Luciferase-like_sf"/>
</dbReference>
<proteinExistence type="predicted"/>
<dbReference type="InterPro" id="IPR019952">
    <property type="entry name" value="F420_OxRdatse_Rv1855c_pred"/>
</dbReference>
<keyword evidence="1" id="KW-0285">Flavoprotein</keyword>
<keyword evidence="7" id="KW-1185">Reference proteome</keyword>
<gene>
    <name evidence="6" type="ORF">AB8998_26520</name>
</gene>
<reference evidence="6 7" key="1">
    <citation type="submission" date="2024-08" db="EMBL/GenBank/DDBJ databases">
        <title>Mycobacterium servetensis sp. nov., a novel rapid-growing mycobacterial species recovered from a human patient in Zaragoza, Spain.</title>
        <authorList>
            <person name="Tristancho-Baro A.I."/>
            <person name="Buenestado-Serrano S."/>
            <person name="Garcia De Viedma D."/>
            <person name="Milagro-Beamonte A."/>
            <person name="Burillo N."/>
            <person name="Sanz S."/>
            <person name="Lopez-Calleja A.I."/>
            <person name="Penas-Utrilla D."/>
            <person name="Guardingo M."/>
            <person name="Garcia M.J."/>
            <person name="Vinuelas-Bayon J."/>
        </authorList>
    </citation>
    <scope>NUCLEOTIDE SEQUENCE [LARGE SCALE GENOMIC DNA]</scope>
    <source>
        <strain evidence="7">HUMS_12744610</strain>
    </source>
</reference>
<name>A0ABV4CA07_9MYCO</name>
<dbReference type="InterPro" id="IPR050172">
    <property type="entry name" value="SsuD_RutA_monooxygenase"/>
</dbReference>
<evidence type="ECO:0000256" key="3">
    <source>
        <dbReference type="ARBA" id="ARBA00023002"/>
    </source>
</evidence>
<dbReference type="Gene3D" id="3.20.20.30">
    <property type="entry name" value="Luciferase-like domain"/>
    <property type="match status" value="1"/>
</dbReference>
<dbReference type="Proteomes" id="UP001564760">
    <property type="component" value="Unassembled WGS sequence"/>
</dbReference>
<keyword evidence="4" id="KW-0503">Monooxygenase</keyword>
<dbReference type="PANTHER" id="PTHR42847:SF8">
    <property type="entry name" value="CONSERVED PROTEIN"/>
    <property type="match status" value="1"/>
</dbReference>
<keyword evidence="3 6" id="KW-0560">Oxidoreductase</keyword>
<dbReference type="RefSeq" id="WP_369740892.1">
    <property type="nucleotide sequence ID" value="NZ_JBGEDP010000001.1"/>
</dbReference>
<evidence type="ECO:0000256" key="4">
    <source>
        <dbReference type="ARBA" id="ARBA00023033"/>
    </source>
</evidence>